<protein>
    <submittedName>
        <fullName evidence="2">Uncharacterized protein</fullName>
    </submittedName>
</protein>
<feature type="compositionally biased region" description="Polar residues" evidence="1">
    <location>
        <begin position="207"/>
        <end position="220"/>
    </location>
</feature>
<feature type="region of interest" description="Disordered" evidence="1">
    <location>
        <begin position="200"/>
        <end position="220"/>
    </location>
</feature>
<name>A0AAU7DQL0_9BACT</name>
<gene>
    <name evidence="2" type="ORF">P8935_09695</name>
</gene>
<sequence>MVKRFLGIEARGLIAHVFRVLTFAVMLHAAAQAQLFGHHPKDAKDASPADSVNREQPASQPAAFSIPVEPLGFFAPGAIYQGQRESLVSLDFLDEDHLLFTFHAPGLMRRRDNASASDERQIRAVVLALPSGTVNAEALWTLHDRGRYLWMLNDGHFLLRNQNDLQLGEASLELKPSLHFEGPVLWLELDPAQDLVATDSREPVGTKPQTGSVPSPGTASAWVTSDEVKSYAEPDIVLRIVRRATGQVMLVSRTRTTVHLPINSDGFVESLRGKGHEWVLNLDSFKGGSRVIGKLDSMCAPSVEFVSNPEVLVTTCNPDNSRWMVAMSTDGKRLWNVVKPPTQIWPRLYMAPNGLRLARETLVVTHPIDTFSPLSFDDVKGQLVEVYDAITGKVNLTAPASPILDGGGNVAISPSARRVAILDAGAIQVYELPPTSPGLPAGQ</sequence>
<accession>A0AAU7DQL0</accession>
<proteinExistence type="predicted"/>
<evidence type="ECO:0000313" key="2">
    <source>
        <dbReference type="EMBL" id="XBH19575.1"/>
    </source>
</evidence>
<organism evidence="2">
    <name type="scientific">Telmatobacter sp. DSM 110680</name>
    <dbReference type="NCBI Taxonomy" id="3036704"/>
    <lineage>
        <taxon>Bacteria</taxon>
        <taxon>Pseudomonadati</taxon>
        <taxon>Acidobacteriota</taxon>
        <taxon>Terriglobia</taxon>
        <taxon>Terriglobales</taxon>
        <taxon>Acidobacteriaceae</taxon>
        <taxon>Telmatobacter</taxon>
    </lineage>
</organism>
<feature type="region of interest" description="Disordered" evidence="1">
    <location>
        <begin position="38"/>
        <end position="59"/>
    </location>
</feature>
<evidence type="ECO:0000256" key="1">
    <source>
        <dbReference type="SAM" id="MobiDB-lite"/>
    </source>
</evidence>
<dbReference type="EMBL" id="CP121196">
    <property type="protein sequence ID" value="XBH19575.1"/>
    <property type="molecule type" value="Genomic_DNA"/>
</dbReference>
<dbReference type="RefSeq" id="WP_348264794.1">
    <property type="nucleotide sequence ID" value="NZ_CP121196.1"/>
</dbReference>
<reference evidence="2" key="1">
    <citation type="submission" date="2023-03" db="EMBL/GenBank/DDBJ databases">
        <title>Edaphobacter sp.</title>
        <authorList>
            <person name="Huber K.J."/>
            <person name="Papendorf J."/>
            <person name="Pilke C."/>
            <person name="Bunk B."/>
            <person name="Sproeer C."/>
            <person name="Pester M."/>
        </authorList>
    </citation>
    <scope>NUCLEOTIDE SEQUENCE</scope>
    <source>
        <strain evidence="2">DSM 110680</strain>
    </source>
</reference>
<dbReference type="AlphaFoldDB" id="A0AAU7DQL0"/>